<dbReference type="EMBL" id="KV440980">
    <property type="protein sequence ID" value="OAD73734.1"/>
    <property type="molecule type" value="Genomic_DNA"/>
</dbReference>
<reference evidence="4" key="1">
    <citation type="submission" date="2015-06" db="EMBL/GenBank/DDBJ databases">
        <title>Expansion of signal transduction pathways in fungi by whole-genome duplication.</title>
        <authorList>
            <consortium name="DOE Joint Genome Institute"/>
            <person name="Corrochano L.M."/>
            <person name="Kuo A."/>
            <person name="Marcet-Houben M."/>
            <person name="Polaino S."/>
            <person name="Salamov A."/>
            <person name="Villalobos J.M."/>
            <person name="Alvarez M.I."/>
            <person name="Avalos J."/>
            <person name="Benito E.P."/>
            <person name="Benoit I."/>
            <person name="Burger G."/>
            <person name="Camino L.P."/>
            <person name="Canovas D."/>
            <person name="Cerda-Olmedo E."/>
            <person name="Cheng J.-F."/>
            <person name="Dominguez A."/>
            <person name="Elias M."/>
            <person name="Eslava A.P."/>
            <person name="Glaser F."/>
            <person name="Grimwood J."/>
            <person name="Gutierrez G."/>
            <person name="Heitman J."/>
            <person name="Henrissat B."/>
            <person name="Iturriaga E.A."/>
            <person name="Lang B.F."/>
            <person name="Lavin J.L."/>
            <person name="Lee S."/>
            <person name="Li W."/>
            <person name="Lindquist E."/>
            <person name="Lopez-Garcia S."/>
            <person name="Luque E.M."/>
            <person name="Marcos A.T."/>
            <person name="Martin J."/>
            <person name="McCluskey K."/>
            <person name="Medina H.R."/>
            <person name="Miralles-Duran A."/>
            <person name="Miyazaki A."/>
            <person name="Munoz-Torres E."/>
            <person name="Oguiza J.A."/>
            <person name="Ohm R."/>
            <person name="Olmedo M."/>
            <person name="Orejas M."/>
            <person name="Ortiz-Castellanos L."/>
            <person name="Pisabarro A.G."/>
            <person name="Rodriguez-Romero J."/>
            <person name="Ruiz-Herrera J."/>
            <person name="Ruiz-Vazquez R."/>
            <person name="Sanz C."/>
            <person name="Schackwitz W."/>
            <person name="Schmutz J."/>
            <person name="Shahriari M."/>
            <person name="Shelest E."/>
            <person name="Silva-Franco F."/>
            <person name="Soanes D."/>
            <person name="Syed K."/>
            <person name="Tagua V.G."/>
            <person name="Talbot N.J."/>
            <person name="Thon M."/>
            <person name="De vries R.P."/>
            <person name="Wiebenga A."/>
            <person name="Yadav J.S."/>
            <person name="Braun E.L."/>
            <person name="Baker S."/>
            <person name="Garre V."/>
            <person name="Horwitz B."/>
            <person name="Torres-Martinez S."/>
            <person name="Idnurm A."/>
            <person name="Herrera-Estrella A."/>
            <person name="Gabaldon T."/>
            <person name="Grigoriev I.V."/>
        </authorList>
    </citation>
    <scope>NUCLEOTIDE SEQUENCE [LARGE SCALE GENOMIC DNA]</scope>
    <source>
        <strain evidence="4">NRRL 1555(-)</strain>
    </source>
</reference>
<dbReference type="Gene3D" id="3.40.50.150">
    <property type="entry name" value="Vaccinia Virus protein VP39"/>
    <property type="match status" value="1"/>
</dbReference>
<gene>
    <name evidence="3" type="ORF">PHYBLDRAFT_64690</name>
</gene>
<dbReference type="CDD" id="cd02440">
    <property type="entry name" value="AdoMet_MTases"/>
    <property type="match status" value="1"/>
</dbReference>
<organism evidence="3 4">
    <name type="scientific">Phycomyces blakesleeanus (strain ATCC 8743b / DSM 1359 / FGSC 10004 / NBRC 33097 / NRRL 1555)</name>
    <dbReference type="NCBI Taxonomy" id="763407"/>
    <lineage>
        <taxon>Eukaryota</taxon>
        <taxon>Fungi</taxon>
        <taxon>Fungi incertae sedis</taxon>
        <taxon>Mucoromycota</taxon>
        <taxon>Mucoromycotina</taxon>
        <taxon>Mucoromycetes</taxon>
        <taxon>Mucorales</taxon>
        <taxon>Phycomycetaceae</taxon>
        <taxon>Phycomyces</taxon>
    </lineage>
</organism>
<dbReference type="GeneID" id="29002244"/>
<dbReference type="PANTHER" id="PTHR43591">
    <property type="entry name" value="METHYLTRANSFERASE"/>
    <property type="match status" value="1"/>
</dbReference>
<dbReference type="SUPFAM" id="SSF53335">
    <property type="entry name" value="S-adenosyl-L-methionine-dependent methyltransferases"/>
    <property type="match status" value="1"/>
</dbReference>
<dbReference type="GO" id="GO:0008168">
    <property type="term" value="F:methyltransferase activity"/>
    <property type="evidence" value="ECO:0007669"/>
    <property type="project" value="TreeGrafter"/>
</dbReference>
<dbReference type="InterPro" id="IPR029063">
    <property type="entry name" value="SAM-dependent_MTases_sf"/>
</dbReference>
<dbReference type="RefSeq" id="XP_018291774.1">
    <property type="nucleotide sequence ID" value="XM_018441338.1"/>
</dbReference>
<dbReference type="InParanoid" id="A0A167MRY5"/>
<sequence length="321" mass="36215">MGNIGSKKSSKKSVGSVITESTPSHSDVLGTSSIPSNPQSHQTYYFSESDSEGVRLHGQHYLLKNVFQKDLFAPVREKLLEKDTHVLDIGCGDRATWLRDVAVDYPSTTFHGFDIVPFVPNDESTYNNVPSNCIITQYDATQGLPFPDNKFDYVHQRLMSGVYCGDQIDSILKEMMRVTKPGGWIELVESATAPQNTGPVFKVLFEHMEKYIYQRQKELLCGPILKEKLGKIGCIDILSDYQSIPICWGGAVGKATYEVMEHVIRYMGPLVWDNLGFDCEFDPELYNDYIDRGFNECVKSQAFLNVYWAFGRKPDTGSLKN</sequence>
<evidence type="ECO:0000259" key="2">
    <source>
        <dbReference type="Pfam" id="PF13649"/>
    </source>
</evidence>
<dbReference type="STRING" id="763407.A0A167MRY5"/>
<dbReference type="VEuPathDB" id="FungiDB:PHYBLDRAFT_64690"/>
<proteinExistence type="predicted"/>
<dbReference type="Pfam" id="PF13649">
    <property type="entry name" value="Methyltransf_25"/>
    <property type="match status" value="1"/>
</dbReference>
<dbReference type="InterPro" id="IPR041698">
    <property type="entry name" value="Methyltransf_25"/>
</dbReference>
<dbReference type="OrthoDB" id="2257279at2759"/>
<dbReference type="FunCoup" id="A0A167MRY5">
    <property type="interactions" value="3"/>
</dbReference>
<protein>
    <recommendedName>
        <fullName evidence="2">Methyltransferase domain-containing protein</fullName>
    </recommendedName>
</protein>
<name>A0A167MRY5_PHYB8</name>
<keyword evidence="4" id="KW-1185">Reference proteome</keyword>
<accession>A0A167MRY5</accession>
<dbReference type="AlphaFoldDB" id="A0A167MRY5"/>
<evidence type="ECO:0000313" key="4">
    <source>
        <dbReference type="Proteomes" id="UP000077315"/>
    </source>
</evidence>
<dbReference type="Proteomes" id="UP000077315">
    <property type="component" value="Unassembled WGS sequence"/>
</dbReference>
<evidence type="ECO:0000256" key="1">
    <source>
        <dbReference type="SAM" id="MobiDB-lite"/>
    </source>
</evidence>
<dbReference type="PANTHER" id="PTHR43591:SF105">
    <property type="entry name" value="METHYLTRANSFERASE DOMAIN-CONTAINING PROTEIN-RELATED"/>
    <property type="match status" value="1"/>
</dbReference>
<evidence type="ECO:0000313" key="3">
    <source>
        <dbReference type="EMBL" id="OAD73734.1"/>
    </source>
</evidence>
<feature type="domain" description="Methyltransferase" evidence="2">
    <location>
        <begin position="86"/>
        <end position="183"/>
    </location>
</feature>
<feature type="compositionally biased region" description="Polar residues" evidence="1">
    <location>
        <begin position="18"/>
        <end position="46"/>
    </location>
</feature>
<feature type="region of interest" description="Disordered" evidence="1">
    <location>
        <begin position="1"/>
        <end position="46"/>
    </location>
</feature>